<comment type="subcellular location">
    <subcellularLocation>
        <location evidence="1">Cell membrane</location>
        <topology evidence="1">Multi-pass membrane protein</topology>
    </subcellularLocation>
</comment>
<dbReference type="EMBL" id="JANFAV010000010">
    <property type="protein sequence ID" value="MCW6535929.1"/>
    <property type="molecule type" value="Genomic_DNA"/>
</dbReference>
<dbReference type="InterPro" id="IPR002293">
    <property type="entry name" value="AA/rel_permease1"/>
</dbReference>
<keyword evidence="2" id="KW-1003">Cell membrane</keyword>
<dbReference type="PANTHER" id="PTHR42770:SF7">
    <property type="entry name" value="MEMBRANE PROTEIN"/>
    <property type="match status" value="1"/>
</dbReference>
<reference evidence="7" key="1">
    <citation type="submission" date="2022-06" db="EMBL/GenBank/DDBJ databases">
        <title>Sphingomonas sp. nov. isolated from rhizosphere soil of tomato.</title>
        <authorList>
            <person name="Dong H."/>
            <person name="Gao R."/>
        </authorList>
    </citation>
    <scope>NUCLEOTIDE SEQUENCE</scope>
    <source>
        <strain evidence="7">MMSM24</strain>
    </source>
</reference>
<dbReference type="RefSeq" id="WP_265269365.1">
    <property type="nucleotide sequence ID" value="NZ_JANFAV010000010.1"/>
</dbReference>
<dbReference type="GO" id="GO:0022857">
    <property type="term" value="F:transmembrane transporter activity"/>
    <property type="evidence" value="ECO:0007669"/>
    <property type="project" value="InterPro"/>
</dbReference>
<feature type="transmembrane region" description="Helical" evidence="6">
    <location>
        <begin position="89"/>
        <end position="109"/>
    </location>
</feature>
<feature type="transmembrane region" description="Helical" evidence="6">
    <location>
        <begin position="154"/>
        <end position="173"/>
    </location>
</feature>
<name>A0AA41ZFI0_9SPHN</name>
<feature type="transmembrane region" description="Helical" evidence="6">
    <location>
        <begin position="219"/>
        <end position="244"/>
    </location>
</feature>
<organism evidence="7 8">
    <name type="scientific">Sphingomonas lycopersici</name>
    <dbReference type="NCBI Taxonomy" id="2951807"/>
    <lineage>
        <taxon>Bacteria</taxon>
        <taxon>Pseudomonadati</taxon>
        <taxon>Pseudomonadota</taxon>
        <taxon>Alphaproteobacteria</taxon>
        <taxon>Sphingomonadales</taxon>
        <taxon>Sphingomonadaceae</taxon>
        <taxon>Sphingomonas</taxon>
    </lineage>
</organism>
<keyword evidence="8" id="KW-1185">Reference proteome</keyword>
<evidence type="ECO:0000256" key="3">
    <source>
        <dbReference type="ARBA" id="ARBA00022692"/>
    </source>
</evidence>
<evidence type="ECO:0000256" key="6">
    <source>
        <dbReference type="SAM" id="Phobius"/>
    </source>
</evidence>
<keyword evidence="5 6" id="KW-0472">Membrane</keyword>
<keyword evidence="3 6" id="KW-0812">Transmembrane</keyword>
<evidence type="ECO:0000313" key="8">
    <source>
        <dbReference type="Proteomes" id="UP001165565"/>
    </source>
</evidence>
<feature type="transmembrane region" description="Helical" evidence="6">
    <location>
        <begin position="42"/>
        <end position="68"/>
    </location>
</feature>
<evidence type="ECO:0000256" key="4">
    <source>
        <dbReference type="ARBA" id="ARBA00022989"/>
    </source>
</evidence>
<proteinExistence type="predicted"/>
<evidence type="ECO:0000256" key="1">
    <source>
        <dbReference type="ARBA" id="ARBA00004651"/>
    </source>
</evidence>
<dbReference type="InterPro" id="IPR050367">
    <property type="entry name" value="APC_superfamily"/>
</dbReference>
<protein>
    <submittedName>
        <fullName evidence="7">APC family permease</fullName>
    </submittedName>
</protein>
<gene>
    <name evidence="7" type="ORF">NEE01_14185</name>
</gene>
<feature type="transmembrane region" description="Helical" evidence="6">
    <location>
        <begin position="411"/>
        <end position="428"/>
    </location>
</feature>
<comment type="caution">
    <text evidence="7">The sequence shown here is derived from an EMBL/GenBank/DDBJ whole genome shotgun (WGS) entry which is preliminary data.</text>
</comment>
<feature type="transmembrane region" description="Helical" evidence="6">
    <location>
        <begin position="14"/>
        <end position="36"/>
    </location>
</feature>
<evidence type="ECO:0000256" key="5">
    <source>
        <dbReference type="ARBA" id="ARBA00023136"/>
    </source>
</evidence>
<sequence>MTAPAERATLRKSVGLIGVVTFGAGTAIGVSIFSILQPTAEVAGSGLLAAIGVAALPMLVFAAVYGYLGSALPVSGASYEWPTRFIHPGVGFIIAWLRIVSNVGALTILSQVMVSYLAMVVPVPLKPAMATAITSVFALNYLGVSIAAKLQAQLMALLLIILAIFVGIGLPHLDPALVGHPLDTPPRAILAVVPLMISLFLGIESAVEIGEEVRDARRNVPLGIALAIGLTALVYGLVALTALGLVGPERLAASRAPLLDASKIVLGDLAVPLIVGAAFFSIIKSMNAATLTFSRSLFAMGRNGALPRAIGAIHPRFGTPHRAILFGYVCAMSGLLMPPSLIFLLLAVNVPTMLKYMACSYSATIVARRHPDIHERSALRLSRRAVVGLGYAGVICALLVGVFGVEADPRPYLLVGGWLVVGLAYWFMKGRTDSIDQANRALAE</sequence>
<dbReference type="Proteomes" id="UP001165565">
    <property type="component" value="Unassembled WGS sequence"/>
</dbReference>
<dbReference type="Gene3D" id="1.20.1740.10">
    <property type="entry name" value="Amino acid/polyamine transporter I"/>
    <property type="match status" value="1"/>
</dbReference>
<dbReference type="PIRSF" id="PIRSF006060">
    <property type="entry name" value="AA_transporter"/>
    <property type="match status" value="1"/>
</dbReference>
<dbReference type="GO" id="GO:0005886">
    <property type="term" value="C:plasma membrane"/>
    <property type="evidence" value="ECO:0007669"/>
    <property type="project" value="UniProtKB-SubCell"/>
</dbReference>
<dbReference type="PANTHER" id="PTHR42770">
    <property type="entry name" value="AMINO ACID TRANSPORTER-RELATED"/>
    <property type="match status" value="1"/>
</dbReference>
<feature type="transmembrane region" description="Helical" evidence="6">
    <location>
        <begin position="129"/>
        <end position="147"/>
    </location>
</feature>
<keyword evidence="4 6" id="KW-1133">Transmembrane helix</keyword>
<dbReference type="Pfam" id="PF13520">
    <property type="entry name" value="AA_permease_2"/>
    <property type="match status" value="1"/>
</dbReference>
<evidence type="ECO:0000313" key="7">
    <source>
        <dbReference type="EMBL" id="MCW6535929.1"/>
    </source>
</evidence>
<dbReference type="AlphaFoldDB" id="A0AA41ZFI0"/>
<evidence type="ECO:0000256" key="2">
    <source>
        <dbReference type="ARBA" id="ARBA00022475"/>
    </source>
</evidence>
<feature type="transmembrane region" description="Helical" evidence="6">
    <location>
        <begin position="325"/>
        <end position="348"/>
    </location>
</feature>
<feature type="transmembrane region" description="Helical" evidence="6">
    <location>
        <begin position="188"/>
        <end position="207"/>
    </location>
</feature>
<feature type="transmembrane region" description="Helical" evidence="6">
    <location>
        <begin position="264"/>
        <end position="283"/>
    </location>
</feature>
<accession>A0AA41ZFI0</accession>
<feature type="transmembrane region" description="Helical" evidence="6">
    <location>
        <begin position="385"/>
        <end position="405"/>
    </location>
</feature>